<evidence type="ECO:0000256" key="1">
    <source>
        <dbReference type="SAM" id="MobiDB-lite"/>
    </source>
</evidence>
<protein>
    <submittedName>
        <fullName evidence="2">Uncharacterized protein</fullName>
    </submittedName>
</protein>
<comment type="caution">
    <text evidence="2">The sequence shown here is derived from an EMBL/GenBank/DDBJ whole genome shotgun (WGS) entry which is preliminary data.</text>
</comment>
<reference evidence="2 3" key="1">
    <citation type="submission" date="2021-05" db="EMBL/GenBank/DDBJ databases">
        <title>Genome Assembly of Synthetic Allotetraploid Brassica napus Reveals Homoeologous Exchanges between Subgenomes.</title>
        <authorList>
            <person name="Davis J.T."/>
        </authorList>
    </citation>
    <scope>NUCLEOTIDE SEQUENCE [LARGE SCALE GENOMIC DNA]</scope>
    <source>
        <strain evidence="3">cv. Da-Ae</strain>
        <tissue evidence="2">Seedling</tissue>
    </source>
</reference>
<feature type="non-terminal residue" evidence="2">
    <location>
        <position position="1"/>
    </location>
</feature>
<keyword evidence="3" id="KW-1185">Reference proteome</keyword>
<dbReference type="EMBL" id="JAGKQM010000013">
    <property type="protein sequence ID" value="KAH0894686.1"/>
    <property type="molecule type" value="Genomic_DNA"/>
</dbReference>
<dbReference type="Proteomes" id="UP000824890">
    <property type="component" value="Unassembled WGS sequence"/>
</dbReference>
<feature type="compositionally biased region" description="Polar residues" evidence="1">
    <location>
        <begin position="49"/>
        <end position="66"/>
    </location>
</feature>
<name>A0ABQ8AQ57_BRANA</name>
<proteinExistence type="predicted"/>
<accession>A0ABQ8AQ57</accession>
<sequence length="120" mass="13660">VADYLNTTKESLLMKMAWEMMNPEYKKVFLLSSWNAEETYSCEKKDPISKTTAPPSKKTSATTSLSNAESEKKKVTKFLVSSCVHRLSAYINLDVLDKLFDDENSPKMTKLENQLLLVTK</sequence>
<feature type="region of interest" description="Disordered" evidence="1">
    <location>
        <begin position="40"/>
        <end position="66"/>
    </location>
</feature>
<evidence type="ECO:0000313" key="2">
    <source>
        <dbReference type="EMBL" id="KAH0894686.1"/>
    </source>
</evidence>
<organism evidence="2 3">
    <name type="scientific">Brassica napus</name>
    <name type="common">Rape</name>
    <dbReference type="NCBI Taxonomy" id="3708"/>
    <lineage>
        <taxon>Eukaryota</taxon>
        <taxon>Viridiplantae</taxon>
        <taxon>Streptophyta</taxon>
        <taxon>Embryophyta</taxon>
        <taxon>Tracheophyta</taxon>
        <taxon>Spermatophyta</taxon>
        <taxon>Magnoliopsida</taxon>
        <taxon>eudicotyledons</taxon>
        <taxon>Gunneridae</taxon>
        <taxon>Pentapetalae</taxon>
        <taxon>rosids</taxon>
        <taxon>malvids</taxon>
        <taxon>Brassicales</taxon>
        <taxon>Brassicaceae</taxon>
        <taxon>Brassiceae</taxon>
        <taxon>Brassica</taxon>
    </lineage>
</organism>
<evidence type="ECO:0000313" key="3">
    <source>
        <dbReference type="Proteomes" id="UP000824890"/>
    </source>
</evidence>
<gene>
    <name evidence="2" type="ORF">HID58_057115</name>
</gene>